<accession>W3X4Z0</accession>
<name>W3X4Z0_PESFW</name>
<sequence>MFDIDLGLARPDDDANEKKIISVLNDLVHDRIDAVTAARTIDEIITEDCQKTLVAYNSASKEQKKNGTVSGPSPQGWQHYLYDCLATAAMKVPAAHPGQDRLVNLIDQLGRLPRHKVPALYSDSEQIVEKELWVLNRENHYDGFGQWMWERHEGTFVGWRQVEMDPDAADAYLNFSAFLARLLSGGVAALLGLSALVLPFIRRNITVAASHEPHKFEPYVAAAAQWILYSGKVLYTMCEIKVMASVRWKKELWDRIKTQFDTINGDGRFCTETRDWAAQAADFMRKVEETGSVRETDAFQRHHFLSLEEEQEGSADE</sequence>
<evidence type="ECO:0000313" key="2">
    <source>
        <dbReference type="EMBL" id="ETS80477.1"/>
    </source>
</evidence>
<dbReference type="GeneID" id="19273019"/>
<organism evidence="2 3">
    <name type="scientific">Pestalotiopsis fici (strain W106-1 / CGMCC3.15140)</name>
    <dbReference type="NCBI Taxonomy" id="1229662"/>
    <lineage>
        <taxon>Eukaryota</taxon>
        <taxon>Fungi</taxon>
        <taxon>Dikarya</taxon>
        <taxon>Ascomycota</taxon>
        <taxon>Pezizomycotina</taxon>
        <taxon>Sordariomycetes</taxon>
        <taxon>Xylariomycetidae</taxon>
        <taxon>Amphisphaeriales</taxon>
        <taxon>Sporocadaceae</taxon>
        <taxon>Pestalotiopsis</taxon>
    </lineage>
</organism>
<dbReference type="PANTHER" id="PTHR38797:SF4">
    <property type="entry name" value="NUCLEAR PORE COMPLEX PROTEIN NUP85"/>
    <property type="match status" value="1"/>
</dbReference>
<evidence type="ECO:0000256" key="1">
    <source>
        <dbReference type="SAM" id="Phobius"/>
    </source>
</evidence>
<keyword evidence="1" id="KW-0472">Membrane</keyword>
<dbReference type="PANTHER" id="PTHR38797">
    <property type="entry name" value="NUCLEAR PORE COMPLEX PROTEIN NUP85-RELATED"/>
    <property type="match status" value="1"/>
</dbReference>
<dbReference type="Proteomes" id="UP000030651">
    <property type="component" value="Unassembled WGS sequence"/>
</dbReference>
<dbReference type="RefSeq" id="XP_007834778.1">
    <property type="nucleotide sequence ID" value="XM_007836587.1"/>
</dbReference>
<dbReference type="OrthoDB" id="3350591at2759"/>
<reference evidence="3" key="1">
    <citation type="journal article" date="2015" name="BMC Genomics">
        <title>Genomic and transcriptomic analysis of the endophytic fungus Pestalotiopsis fici reveals its lifestyle and high potential for synthesis of natural products.</title>
        <authorList>
            <person name="Wang X."/>
            <person name="Zhang X."/>
            <person name="Liu L."/>
            <person name="Xiang M."/>
            <person name="Wang W."/>
            <person name="Sun X."/>
            <person name="Che Y."/>
            <person name="Guo L."/>
            <person name="Liu G."/>
            <person name="Guo L."/>
            <person name="Wang C."/>
            <person name="Yin W.B."/>
            <person name="Stadler M."/>
            <person name="Zhang X."/>
            <person name="Liu X."/>
        </authorList>
    </citation>
    <scope>NUCLEOTIDE SEQUENCE [LARGE SCALE GENOMIC DNA]</scope>
    <source>
        <strain evidence="3">W106-1 / CGMCC3.15140</strain>
    </source>
</reference>
<dbReference type="EMBL" id="KI912113">
    <property type="protein sequence ID" value="ETS80477.1"/>
    <property type="molecule type" value="Genomic_DNA"/>
</dbReference>
<dbReference type="InParanoid" id="W3X4Z0"/>
<keyword evidence="1" id="KW-1133">Transmembrane helix</keyword>
<dbReference type="KEGG" id="pfy:PFICI_08006"/>
<proteinExistence type="predicted"/>
<keyword evidence="3" id="KW-1185">Reference proteome</keyword>
<dbReference type="AlphaFoldDB" id="W3X4Z0"/>
<dbReference type="InterPro" id="IPR053204">
    <property type="entry name" value="Oxopyrrolidines_Biosynth-assoc"/>
</dbReference>
<dbReference type="HOGENOM" id="CLU_727545_0_0_1"/>
<evidence type="ECO:0000313" key="3">
    <source>
        <dbReference type="Proteomes" id="UP000030651"/>
    </source>
</evidence>
<protein>
    <submittedName>
        <fullName evidence="2">Uncharacterized protein</fullName>
    </submittedName>
</protein>
<dbReference type="Pfam" id="PF12311">
    <property type="entry name" value="DUF3632"/>
    <property type="match status" value="1"/>
</dbReference>
<dbReference type="eggNOG" id="ENOG502R8IT">
    <property type="taxonomic scope" value="Eukaryota"/>
</dbReference>
<gene>
    <name evidence="2" type="ORF">PFICI_08006</name>
</gene>
<dbReference type="OMA" id="WSMERWR"/>
<dbReference type="STRING" id="1229662.W3X4Z0"/>
<feature type="transmembrane region" description="Helical" evidence="1">
    <location>
        <begin position="178"/>
        <end position="201"/>
    </location>
</feature>
<dbReference type="InterPro" id="IPR022085">
    <property type="entry name" value="OpdG"/>
</dbReference>
<keyword evidence="1" id="KW-0812">Transmembrane</keyword>